<organism evidence="2 3">
    <name type="scientific">Niabella ginsengisoli</name>
    <dbReference type="NCBI Taxonomy" id="522298"/>
    <lineage>
        <taxon>Bacteria</taxon>
        <taxon>Pseudomonadati</taxon>
        <taxon>Bacteroidota</taxon>
        <taxon>Chitinophagia</taxon>
        <taxon>Chitinophagales</taxon>
        <taxon>Chitinophagaceae</taxon>
        <taxon>Niabella</taxon>
    </lineage>
</organism>
<dbReference type="InterPro" id="IPR000782">
    <property type="entry name" value="FAS1_domain"/>
</dbReference>
<protein>
    <submittedName>
        <fullName evidence="2">Fasciclin domain-containing protein</fullName>
    </submittedName>
</protein>
<accession>A0ABS9SJ26</accession>
<feature type="domain" description="FAS1" evidence="1">
    <location>
        <begin position="44"/>
        <end position="213"/>
    </location>
</feature>
<dbReference type="Proteomes" id="UP001202248">
    <property type="component" value="Unassembled WGS sequence"/>
</dbReference>
<dbReference type="SUPFAM" id="SSF82153">
    <property type="entry name" value="FAS1 domain"/>
    <property type="match status" value="1"/>
</dbReference>
<dbReference type="RefSeq" id="WP_240828301.1">
    <property type="nucleotide sequence ID" value="NZ_JAKWBL010000001.1"/>
</dbReference>
<evidence type="ECO:0000313" key="3">
    <source>
        <dbReference type="Proteomes" id="UP001202248"/>
    </source>
</evidence>
<dbReference type="EMBL" id="JAKWBL010000001">
    <property type="protein sequence ID" value="MCH5598311.1"/>
    <property type="molecule type" value="Genomic_DNA"/>
</dbReference>
<gene>
    <name evidence="2" type="ORF">MKP09_10500</name>
</gene>
<keyword evidence="3" id="KW-1185">Reference proteome</keyword>
<dbReference type="InterPro" id="IPR036378">
    <property type="entry name" value="FAS1_dom_sf"/>
</dbReference>
<comment type="caution">
    <text evidence="2">The sequence shown here is derived from an EMBL/GenBank/DDBJ whole genome shotgun (WGS) entry which is preliminary data.</text>
</comment>
<evidence type="ECO:0000313" key="2">
    <source>
        <dbReference type="EMBL" id="MCH5598311.1"/>
    </source>
</evidence>
<dbReference type="Pfam" id="PF02469">
    <property type="entry name" value="Fasciclin"/>
    <property type="match status" value="1"/>
</dbReference>
<evidence type="ECO:0000259" key="1">
    <source>
        <dbReference type="PROSITE" id="PS50213"/>
    </source>
</evidence>
<sequence>MNCIFHKKRFSKFWVLLIGVLILNSCQKPGGNYDFVNTENTYSGSTYKYIQSKKGIYDSLVKAVDRISWLKDSLDKTDVALTLFAPSNASFRLIMSTLNISRTSLGKEPLYINDLDYNNLDSILARYVIQGKVTTSDIQFVDGLPLLSINYGYRMHSQKTYSEAMGFEQGGPTNIIFSDTKKSQFIRDWIRSETNVVNIITQNGVVHSLEPEHEIGFGEFISRFNK</sequence>
<dbReference type="Gene3D" id="2.30.180.10">
    <property type="entry name" value="FAS1 domain"/>
    <property type="match status" value="1"/>
</dbReference>
<reference evidence="2 3" key="1">
    <citation type="submission" date="2022-02" db="EMBL/GenBank/DDBJ databases">
        <authorList>
            <person name="Min J."/>
        </authorList>
    </citation>
    <scope>NUCLEOTIDE SEQUENCE [LARGE SCALE GENOMIC DNA]</scope>
    <source>
        <strain evidence="2 3">GR10-1</strain>
    </source>
</reference>
<name>A0ABS9SJ26_9BACT</name>
<proteinExistence type="predicted"/>
<dbReference type="PROSITE" id="PS50213">
    <property type="entry name" value="FAS1"/>
    <property type="match status" value="1"/>
</dbReference>